<gene>
    <name evidence="3" type="ORF">QO011_002228</name>
</gene>
<evidence type="ECO:0000313" key="4">
    <source>
        <dbReference type="Proteomes" id="UP001242480"/>
    </source>
</evidence>
<dbReference type="InterPro" id="IPR036111">
    <property type="entry name" value="Mal/L-sulfo/L-lacto_DH-like_sf"/>
</dbReference>
<dbReference type="PANTHER" id="PTHR11091:SF0">
    <property type="entry name" value="MALATE DEHYDROGENASE"/>
    <property type="match status" value="1"/>
</dbReference>
<evidence type="ECO:0000313" key="3">
    <source>
        <dbReference type="EMBL" id="MDQ0469217.1"/>
    </source>
</evidence>
<name>A0ABU0J7P0_9HYPH</name>
<dbReference type="EC" id="1.1.1.338" evidence="3"/>
<dbReference type="EMBL" id="JAUSVX010000003">
    <property type="protein sequence ID" value="MDQ0469217.1"/>
    <property type="molecule type" value="Genomic_DNA"/>
</dbReference>
<dbReference type="InterPro" id="IPR043143">
    <property type="entry name" value="Mal/L-sulf/L-lact_DH-like_NADP"/>
</dbReference>
<dbReference type="Gene3D" id="3.30.1370.60">
    <property type="entry name" value="Hypothetical oxidoreductase yiak, domain 2"/>
    <property type="match status" value="1"/>
</dbReference>
<dbReference type="RefSeq" id="WP_307271605.1">
    <property type="nucleotide sequence ID" value="NZ_JAUSVX010000003.1"/>
</dbReference>
<dbReference type="SUPFAM" id="SSF89733">
    <property type="entry name" value="L-sulfolactate dehydrogenase-like"/>
    <property type="match status" value="1"/>
</dbReference>
<keyword evidence="2 3" id="KW-0560">Oxidoreductase</keyword>
<comment type="caution">
    <text evidence="3">The sequence shown here is derived from an EMBL/GenBank/DDBJ whole genome shotgun (WGS) entry which is preliminary data.</text>
</comment>
<organism evidence="3 4">
    <name type="scientific">Labrys wisconsinensis</name>
    <dbReference type="NCBI Taxonomy" id="425677"/>
    <lineage>
        <taxon>Bacteria</taxon>
        <taxon>Pseudomonadati</taxon>
        <taxon>Pseudomonadota</taxon>
        <taxon>Alphaproteobacteria</taxon>
        <taxon>Hyphomicrobiales</taxon>
        <taxon>Xanthobacteraceae</taxon>
        <taxon>Labrys</taxon>
    </lineage>
</organism>
<evidence type="ECO:0000256" key="1">
    <source>
        <dbReference type="ARBA" id="ARBA00006056"/>
    </source>
</evidence>
<protein>
    <submittedName>
        <fullName evidence="3">(2R)-3-sulfolactate dehydrogenase (NADP+)</fullName>
        <ecNumber evidence="3">1.1.1.338</ecNumber>
    </submittedName>
</protein>
<accession>A0ABU0J7P0</accession>
<dbReference type="Gene3D" id="1.10.1530.10">
    <property type="match status" value="1"/>
</dbReference>
<proteinExistence type="inferred from homology"/>
<evidence type="ECO:0000256" key="2">
    <source>
        <dbReference type="ARBA" id="ARBA00023002"/>
    </source>
</evidence>
<dbReference type="Pfam" id="PF02615">
    <property type="entry name" value="Ldh_2"/>
    <property type="match status" value="1"/>
</dbReference>
<dbReference type="Proteomes" id="UP001242480">
    <property type="component" value="Unassembled WGS sequence"/>
</dbReference>
<comment type="similarity">
    <text evidence="1">Belongs to the LDH2/MDH2 oxidoreductase family.</text>
</comment>
<reference evidence="3 4" key="1">
    <citation type="submission" date="2023-07" db="EMBL/GenBank/DDBJ databases">
        <title>Genomic Encyclopedia of Type Strains, Phase IV (KMG-IV): sequencing the most valuable type-strain genomes for metagenomic binning, comparative biology and taxonomic classification.</title>
        <authorList>
            <person name="Goeker M."/>
        </authorList>
    </citation>
    <scope>NUCLEOTIDE SEQUENCE [LARGE SCALE GENOMIC DNA]</scope>
    <source>
        <strain evidence="3 4">DSM 19619</strain>
    </source>
</reference>
<keyword evidence="4" id="KW-1185">Reference proteome</keyword>
<dbReference type="GO" id="GO:0016491">
    <property type="term" value="F:oxidoreductase activity"/>
    <property type="evidence" value="ECO:0007669"/>
    <property type="project" value="UniProtKB-KW"/>
</dbReference>
<sequence>MPSIDVAPLDLESVIMRALVASGASRANARPVAESAVAAEAAGAASHGLAYVPTYCEHVRIGKVDGAAVPTLERVKSSLLVADARSGFAHPAIAIGFDALVPLARETGVAALAIRNSYNCGMLSFHTDRLAAAGLIGIGFTNAPASIAPPGGMRPVIGTNPFAIAIPDGRGGLALSIDQSASVVARSEVMKHAREGKPIPAGWALDPEGRPTTDAALALKGTMVPTGGYKGVGIGLMVELLAAAATGATLGIDASPFMAPTGGPPRTGQFFLAIDAGASSAGLFPERIARLSEAFLAQPGVRLPGARRAAARARAAATGRLAVDAELLARIAGLAETAEPA</sequence>
<dbReference type="PANTHER" id="PTHR11091">
    <property type="entry name" value="OXIDOREDUCTASE-RELATED"/>
    <property type="match status" value="1"/>
</dbReference>
<dbReference type="InterPro" id="IPR043144">
    <property type="entry name" value="Mal/L-sulf/L-lact_DH-like_ah"/>
</dbReference>
<dbReference type="InterPro" id="IPR003767">
    <property type="entry name" value="Malate/L-lactate_DH-like"/>
</dbReference>